<organism evidence="2 3">
    <name type="scientific">Roseateles amylovorans</name>
    <dbReference type="NCBI Taxonomy" id="2978473"/>
    <lineage>
        <taxon>Bacteria</taxon>
        <taxon>Pseudomonadati</taxon>
        <taxon>Pseudomonadota</taxon>
        <taxon>Betaproteobacteria</taxon>
        <taxon>Burkholderiales</taxon>
        <taxon>Sphaerotilaceae</taxon>
        <taxon>Roseateles</taxon>
    </lineage>
</organism>
<dbReference type="RefSeq" id="WP_261759340.1">
    <property type="nucleotide sequence ID" value="NZ_CP104562.2"/>
</dbReference>
<reference evidence="2" key="1">
    <citation type="submission" date="2022-10" db="EMBL/GenBank/DDBJ databases">
        <title>Characterization and whole genome sequencing of a new Roseateles species, isolated from fresh water.</title>
        <authorList>
            <person name="Guliayeva D.Y."/>
            <person name="Akhremchuk A.E."/>
            <person name="Sikolenko M.A."/>
            <person name="Valentovich L.N."/>
            <person name="Sidarenka A.V."/>
        </authorList>
    </citation>
    <scope>NUCLEOTIDE SEQUENCE</scope>
    <source>
        <strain evidence="2">BIM B-1768</strain>
    </source>
</reference>
<dbReference type="EMBL" id="CP104562">
    <property type="protein sequence ID" value="UXH79520.1"/>
    <property type="molecule type" value="Genomic_DNA"/>
</dbReference>
<gene>
    <name evidence="2" type="ORF">N4261_06245</name>
</gene>
<keyword evidence="3" id="KW-1185">Reference proteome</keyword>
<name>A0ABY6B7I9_9BURK</name>
<evidence type="ECO:0000313" key="2">
    <source>
        <dbReference type="EMBL" id="UXH79520.1"/>
    </source>
</evidence>
<protein>
    <submittedName>
        <fullName evidence="2">Uncharacterized protein</fullName>
    </submittedName>
</protein>
<feature type="compositionally biased region" description="Polar residues" evidence="1">
    <location>
        <begin position="225"/>
        <end position="237"/>
    </location>
</feature>
<feature type="region of interest" description="Disordered" evidence="1">
    <location>
        <begin position="183"/>
        <end position="237"/>
    </location>
</feature>
<evidence type="ECO:0000256" key="1">
    <source>
        <dbReference type="SAM" id="MobiDB-lite"/>
    </source>
</evidence>
<proteinExistence type="predicted"/>
<dbReference type="Proteomes" id="UP001064933">
    <property type="component" value="Chromosome"/>
</dbReference>
<evidence type="ECO:0000313" key="3">
    <source>
        <dbReference type="Proteomes" id="UP001064933"/>
    </source>
</evidence>
<accession>A0ABY6B7I9</accession>
<sequence length="237" mass="25185">MNEAATLLGQLREERQALRDTVHSLAVDAVRQAARRLLMDVPAEWPTASSVALALADWRALDLADQVTLRVHPEDLSVGGRFGSLGQSRRSTWATEGEAPGDATRTDEAIAKGWSLRPDPTLKRGQCVLRHTAGSIHADFSVNVLTLCDALVSLDWLDNTTHAADTELNTNVDVDVDVDAARSPAEVRADRQPAADTARSMLAMPPTHPSAPESGNGAVGPGMLSTPQTGSNSPINS</sequence>